<dbReference type="PROSITE" id="PS00463">
    <property type="entry name" value="ZN2_CY6_FUNGAL_1"/>
    <property type="match status" value="1"/>
</dbReference>
<evidence type="ECO:0000259" key="7">
    <source>
        <dbReference type="PROSITE" id="PS50048"/>
    </source>
</evidence>
<feature type="region of interest" description="Disordered" evidence="6">
    <location>
        <begin position="135"/>
        <end position="235"/>
    </location>
</feature>
<feature type="compositionally biased region" description="Polar residues" evidence="6">
    <location>
        <begin position="835"/>
        <end position="883"/>
    </location>
</feature>
<keyword evidence="2" id="KW-0479">Metal-binding</keyword>
<keyword evidence="4" id="KW-0804">Transcription</keyword>
<dbReference type="GO" id="GO:0008270">
    <property type="term" value="F:zinc ion binding"/>
    <property type="evidence" value="ECO:0007669"/>
    <property type="project" value="InterPro"/>
</dbReference>
<dbReference type="GO" id="GO:0003677">
    <property type="term" value="F:DNA binding"/>
    <property type="evidence" value="ECO:0007669"/>
    <property type="project" value="InterPro"/>
</dbReference>
<dbReference type="SUPFAM" id="SSF57701">
    <property type="entry name" value="Zn2/Cys6 DNA-binding domain"/>
    <property type="match status" value="1"/>
</dbReference>
<dbReference type="SMART" id="SM00906">
    <property type="entry name" value="Fungal_trans"/>
    <property type="match status" value="1"/>
</dbReference>
<dbReference type="GO" id="GO:0006351">
    <property type="term" value="P:DNA-templated transcription"/>
    <property type="evidence" value="ECO:0007669"/>
    <property type="project" value="InterPro"/>
</dbReference>
<feature type="region of interest" description="Disordered" evidence="6">
    <location>
        <begin position="711"/>
        <end position="883"/>
    </location>
</feature>
<dbReference type="AlphaFoldDB" id="A0A2C5X4X4"/>
<feature type="compositionally biased region" description="Polar residues" evidence="6">
    <location>
        <begin position="762"/>
        <end position="780"/>
    </location>
</feature>
<feature type="compositionally biased region" description="Polar residues" evidence="6">
    <location>
        <begin position="805"/>
        <end position="821"/>
    </location>
</feature>
<dbReference type="Pfam" id="PF04082">
    <property type="entry name" value="Fungal_trans"/>
    <property type="match status" value="1"/>
</dbReference>
<evidence type="ECO:0000256" key="4">
    <source>
        <dbReference type="ARBA" id="ARBA00023163"/>
    </source>
</evidence>
<evidence type="ECO:0000313" key="8">
    <source>
        <dbReference type="EMBL" id="PHH53052.1"/>
    </source>
</evidence>
<reference evidence="8 9" key="2">
    <citation type="journal article" date="2013" name="IMA Fungus">
        <title>IMA Genome-F 1: Ceratocystis fimbriata: Draft nuclear genome sequence for the plant pathogen, Ceratocystis fimbriata.</title>
        <authorList>
            <person name="Wilken P.M."/>
            <person name="Steenkamp E.T."/>
            <person name="Wingfield M.J."/>
            <person name="de Beer Z.W."/>
            <person name="Wingfield B.D."/>
        </authorList>
    </citation>
    <scope>NUCLEOTIDE SEQUENCE [LARGE SCALE GENOMIC DNA]</scope>
    <source>
        <strain evidence="8 9">CBS 114723</strain>
    </source>
</reference>
<keyword evidence="9" id="KW-1185">Reference proteome</keyword>
<accession>A0A2C5X4X4</accession>
<organism evidence="8 9">
    <name type="scientific">Ceratocystis fimbriata CBS 114723</name>
    <dbReference type="NCBI Taxonomy" id="1035309"/>
    <lineage>
        <taxon>Eukaryota</taxon>
        <taxon>Fungi</taxon>
        <taxon>Dikarya</taxon>
        <taxon>Ascomycota</taxon>
        <taxon>Pezizomycotina</taxon>
        <taxon>Sordariomycetes</taxon>
        <taxon>Hypocreomycetidae</taxon>
        <taxon>Microascales</taxon>
        <taxon>Ceratocystidaceae</taxon>
        <taxon>Ceratocystis</taxon>
    </lineage>
</organism>
<dbReference type="Pfam" id="PF00172">
    <property type="entry name" value="Zn_clus"/>
    <property type="match status" value="1"/>
</dbReference>
<sequence length="950" mass="103938">MSEPGLSTVANTAVAATAVTTTATTGTTPATEIDLVPTTTITPTLQDLTTEAASTTATPSAAPRPDNLFVPKPKRLACMICRRRKLKCDGVKPSCSTCARLGHTCAYDEVRRKSGPKRGYVKALEERLKQVETLLKTQEPPAVAAATRESPSVSRNVPEPVAATQKSTATPPSAFRPNSAFVSSENDTDWRFKHSSPHASGATRQQTPRAQSQPGSTPDDTGRSAYNHTIPPPMAENRQRDLVDLGLEEPLPFQDAIDELHKIFFEKVHASVPMIHRHRYLAAMTLPPTQQPPVALRYAIWTLASCVSEKYYATKDIFYQRARKYAELDYLKGFGEHIISIAHAQAHVLIASYEFKMMHFPRAWMSTGSAVRLCQMIGLNRLDSSGLDVKQCLPPPRDWTEHEERRRTFWLAFCEDRYASIGTGWPMTIDERDISTNLPSSEEAFDMSKPEQTGTLKDAMTPAGASKLSAFASVVLSSAMFGRNLIHLHRPDPEDRDHDLNGEFWKRHRQLDGILLNTLMSLPANLKLPEGLMTPNVVFVHMSMHTSTICLHQAAIFKADSYHLPANVGMESKIRCITAANEITYIMRMVAHLDLSSMNSFVAFCLYVAARVFVQYLKSQPEDSQVADSLRFLLGSMTALRRLNPLTESFLVQLDVDLDALMARNPRLHNAFPRASELPTSHPFSALAGGTYSKMPISAQLRTGFEAYGAENRFMHPPDDNGVNSQTSAANNLSPPSDSTSARQAHPSTSNSMLASQWLKISGQSNANMPMPQTMTTSPHSGTSVIGSVGGGDSSADPIDVAMSNHGTPSASNRPTPNSICSDQHQSDQHQQHSLHASRSIPSHSTPLNNPATSGSGHTSFNTTPVSQDHSVPPNGSSYTSGGNLFGMSPSVAHDCFNPETTNDSNFVNSWPEVGQGQSMTPMAEGVLRTFMNLVPMDAMDMSTWDQHIQ</sequence>
<feature type="compositionally biased region" description="Polar residues" evidence="6">
    <location>
        <begin position="202"/>
        <end position="227"/>
    </location>
</feature>
<proteinExistence type="predicted"/>
<feature type="domain" description="Zn(2)-C6 fungal-type" evidence="7">
    <location>
        <begin position="77"/>
        <end position="107"/>
    </location>
</feature>
<comment type="caution">
    <text evidence="8">The sequence shown here is derived from an EMBL/GenBank/DDBJ whole genome shotgun (WGS) entry which is preliminary data.</text>
</comment>
<evidence type="ECO:0000256" key="2">
    <source>
        <dbReference type="ARBA" id="ARBA00022723"/>
    </source>
</evidence>
<evidence type="ECO:0000256" key="5">
    <source>
        <dbReference type="ARBA" id="ARBA00023242"/>
    </source>
</evidence>
<dbReference type="InterPro" id="IPR036864">
    <property type="entry name" value="Zn2-C6_fun-type_DNA-bd_sf"/>
</dbReference>
<dbReference type="PROSITE" id="PS50048">
    <property type="entry name" value="ZN2_CY6_FUNGAL_2"/>
    <property type="match status" value="1"/>
</dbReference>
<dbReference type="InterPro" id="IPR001138">
    <property type="entry name" value="Zn2Cys6_DnaBD"/>
</dbReference>
<dbReference type="GO" id="GO:0000981">
    <property type="term" value="F:DNA-binding transcription factor activity, RNA polymerase II-specific"/>
    <property type="evidence" value="ECO:0007669"/>
    <property type="project" value="InterPro"/>
</dbReference>
<evidence type="ECO:0000313" key="9">
    <source>
        <dbReference type="Proteomes" id="UP000222788"/>
    </source>
</evidence>
<dbReference type="CDD" id="cd14653">
    <property type="entry name" value="ZIP_Gal4p-like"/>
    <property type="match status" value="1"/>
</dbReference>
<evidence type="ECO:0000256" key="3">
    <source>
        <dbReference type="ARBA" id="ARBA00023015"/>
    </source>
</evidence>
<dbReference type="InterPro" id="IPR050815">
    <property type="entry name" value="TF_fung"/>
</dbReference>
<keyword evidence="3" id="KW-0805">Transcription regulation</keyword>
<evidence type="ECO:0000256" key="6">
    <source>
        <dbReference type="SAM" id="MobiDB-lite"/>
    </source>
</evidence>
<protein>
    <submittedName>
        <fullName evidence="8">Tropolone cluster transcription factor tropK</fullName>
    </submittedName>
</protein>
<dbReference type="CDD" id="cd00067">
    <property type="entry name" value="GAL4"/>
    <property type="match status" value="1"/>
</dbReference>
<evidence type="ECO:0000256" key="1">
    <source>
        <dbReference type="ARBA" id="ARBA00004123"/>
    </source>
</evidence>
<dbReference type="PANTHER" id="PTHR47338:SF10">
    <property type="entry name" value="TRANSCRIPTION FACTOR DOMAIN-CONTAINING PROTEIN-RELATED"/>
    <property type="match status" value="1"/>
</dbReference>
<name>A0A2C5X4X4_9PEZI</name>
<dbReference type="CDD" id="cd12148">
    <property type="entry name" value="fungal_TF_MHR"/>
    <property type="match status" value="1"/>
</dbReference>
<dbReference type="Proteomes" id="UP000222788">
    <property type="component" value="Unassembled WGS sequence"/>
</dbReference>
<dbReference type="SMART" id="SM00066">
    <property type="entry name" value="GAL4"/>
    <property type="match status" value="1"/>
</dbReference>
<dbReference type="PANTHER" id="PTHR47338">
    <property type="entry name" value="ZN(II)2CYS6 TRANSCRIPTION FACTOR (EUROFUNG)-RELATED"/>
    <property type="match status" value="1"/>
</dbReference>
<comment type="subcellular location">
    <subcellularLocation>
        <location evidence="1">Nucleus</location>
    </subcellularLocation>
</comment>
<dbReference type="InterPro" id="IPR007219">
    <property type="entry name" value="XnlR_reg_dom"/>
</dbReference>
<dbReference type="OrthoDB" id="5600212at2759"/>
<dbReference type="EMBL" id="APWK03000050">
    <property type="protein sequence ID" value="PHH53052.1"/>
    <property type="molecule type" value="Genomic_DNA"/>
</dbReference>
<dbReference type="STRING" id="1035309.A0A2C5X4X4"/>
<dbReference type="GO" id="GO:0005634">
    <property type="term" value="C:nucleus"/>
    <property type="evidence" value="ECO:0007669"/>
    <property type="project" value="UniProtKB-SubCell"/>
</dbReference>
<reference evidence="8 9" key="1">
    <citation type="journal article" date="2013" name="Fungal Biol.">
        <title>Analysis of microsatellite markers in the genome of the plant pathogen Ceratocystis fimbriata.</title>
        <authorList>
            <person name="Simpson M.C."/>
            <person name="Wilken P.M."/>
            <person name="Coetzee M.P."/>
            <person name="Wingfield M.J."/>
            <person name="Wingfield B.D."/>
        </authorList>
    </citation>
    <scope>NUCLEOTIDE SEQUENCE [LARGE SCALE GENOMIC DNA]</scope>
    <source>
        <strain evidence="8 9">CBS 114723</strain>
    </source>
</reference>
<keyword evidence="5" id="KW-0539">Nucleus</keyword>
<feature type="compositionally biased region" description="Polar residues" evidence="6">
    <location>
        <begin position="722"/>
        <end position="755"/>
    </location>
</feature>
<gene>
    <name evidence="8" type="primary">tropK</name>
    <name evidence="8" type="ORF">CFIMG_004582RAa</name>
</gene>
<dbReference type="Gene3D" id="4.10.240.10">
    <property type="entry name" value="Zn(2)-C6 fungal-type DNA-binding domain"/>
    <property type="match status" value="1"/>
</dbReference>